<protein>
    <submittedName>
        <fullName evidence="1">Uncharacterized protein</fullName>
    </submittedName>
</protein>
<dbReference type="Proteomes" id="UP000601108">
    <property type="component" value="Unassembled WGS sequence"/>
</dbReference>
<sequence>MKSNQNISLWKLRTQSLKSIPAIFFIALVFTISSCEKEEITNEDLKEINFKNVSNYTLDNIPIIKNNQDINILMQNQEDKDEEKLNKYLYEIALATRDLIKDDNFNKTIIQMAKESGIEIAFLLDLEKIAPRYFDIINKNLKRNGLSLQSIANDMTHTPISSNPEYPETAEIEKYVPGIFIPNLDQIDSNKQPIISANTETDCTNNEQIEDFIVSWYFTNSGELKEIILGEETSLKTSNPLFLIDHAVKFKRQKITNNVLEENTPDTKQNKSVAHTKSLSYKIKTGYRYENSGKSEYWIDARRIRSDGAAWMFYSSVPGGKRLVKVPKNQINTTVYSSKIHAPQFWLPYSYNKFYWNTYERDWNRSSKSLGSATNWGTTITLEGRRRYSGDWYAWIPSTVNIHNTPFEWYGWETCVNFTSWKAEYQVCKIE</sequence>
<evidence type="ECO:0000313" key="2">
    <source>
        <dbReference type="Proteomes" id="UP000601108"/>
    </source>
</evidence>
<accession>A0A918N0M2</accession>
<gene>
    <name evidence="1" type="ORF">GCM10007384_01650</name>
</gene>
<evidence type="ECO:0000313" key="1">
    <source>
        <dbReference type="EMBL" id="GGX03579.1"/>
    </source>
</evidence>
<reference evidence="1 2" key="1">
    <citation type="journal article" date="2014" name="Int. J. Syst. Evol. Microbiol.">
        <title>Complete genome sequence of Corynebacterium casei LMG S-19264T (=DSM 44701T), isolated from a smear-ripened cheese.</title>
        <authorList>
            <consortium name="US DOE Joint Genome Institute (JGI-PGF)"/>
            <person name="Walter F."/>
            <person name="Albersmeier A."/>
            <person name="Kalinowski J."/>
            <person name="Ruckert C."/>
        </authorList>
    </citation>
    <scope>NUCLEOTIDE SEQUENCE [LARGE SCALE GENOMIC DNA]</scope>
    <source>
        <strain evidence="1 2">KCTC 12285</strain>
    </source>
</reference>
<dbReference type="AlphaFoldDB" id="A0A918N0M2"/>
<dbReference type="PROSITE" id="PS51257">
    <property type="entry name" value="PROKAR_LIPOPROTEIN"/>
    <property type="match status" value="1"/>
</dbReference>
<name>A0A918N0M2_9FLAO</name>
<comment type="caution">
    <text evidence="1">The sequence shown here is derived from an EMBL/GenBank/DDBJ whole genome shotgun (WGS) entry which is preliminary data.</text>
</comment>
<proteinExistence type="predicted"/>
<keyword evidence="2" id="KW-1185">Reference proteome</keyword>
<dbReference type="EMBL" id="BMWS01000001">
    <property type="protein sequence ID" value="GGX03579.1"/>
    <property type="molecule type" value="Genomic_DNA"/>
</dbReference>
<organism evidence="1 2">
    <name type="scientific">Aquimarina muelleri</name>
    <dbReference type="NCBI Taxonomy" id="279356"/>
    <lineage>
        <taxon>Bacteria</taxon>
        <taxon>Pseudomonadati</taxon>
        <taxon>Bacteroidota</taxon>
        <taxon>Flavobacteriia</taxon>
        <taxon>Flavobacteriales</taxon>
        <taxon>Flavobacteriaceae</taxon>
        <taxon>Aquimarina</taxon>
    </lineage>
</organism>
<dbReference type="RefSeq" id="WP_027411119.1">
    <property type="nucleotide sequence ID" value="NZ_BMWS01000001.1"/>
</dbReference>